<dbReference type="AlphaFoldDB" id="A0AA40JQ84"/>
<protein>
    <submittedName>
        <fullName evidence="2">Uncharacterized protein</fullName>
    </submittedName>
</protein>
<feature type="compositionally biased region" description="Basic and acidic residues" evidence="1">
    <location>
        <begin position="112"/>
        <end position="132"/>
    </location>
</feature>
<feature type="region of interest" description="Disordered" evidence="1">
    <location>
        <begin position="107"/>
        <end position="132"/>
    </location>
</feature>
<comment type="caution">
    <text evidence="2">The sequence shown here is derived from an EMBL/GenBank/DDBJ whole genome shotgun (WGS) entry which is preliminary data.</text>
</comment>
<feature type="non-terminal residue" evidence="2">
    <location>
        <position position="1"/>
    </location>
</feature>
<evidence type="ECO:0000256" key="1">
    <source>
        <dbReference type="SAM" id="MobiDB-lite"/>
    </source>
</evidence>
<organism evidence="2 3">
    <name type="scientific">Staphylococcus aureus</name>
    <dbReference type="NCBI Taxonomy" id="1280"/>
    <lineage>
        <taxon>Bacteria</taxon>
        <taxon>Bacillati</taxon>
        <taxon>Bacillota</taxon>
        <taxon>Bacilli</taxon>
        <taxon>Bacillales</taxon>
        <taxon>Staphylococcaceae</taxon>
        <taxon>Staphylococcus</taxon>
    </lineage>
</organism>
<accession>A0AA40JQ84</accession>
<dbReference type="EMBL" id="JXIG01000118">
    <property type="protein sequence ID" value="KIU01656.1"/>
    <property type="molecule type" value="Genomic_DNA"/>
</dbReference>
<reference evidence="2 3" key="1">
    <citation type="submission" date="2015-01" db="EMBL/GenBank/DDBJ databases">
        <title>Characterization of Swiss Staphylococcus aureus strains involved in food poisoning.</title>
        <authorList>
            <person name="Crovadore J."/>
            <person name="Chablais R."/>
            <person name="Tonacini J."/>
            <person name="Schnyder B."/>
            <person name="Lefort F."/>
        </authorList>
    </citation>
    <scope>NUCLEOTIDE SEQUENCE [LARGE SCALE GENOMIC DNA]</scope>
    <source>
        <strain evidence="2 3">SA-120</strain>
    </source>
</reference>
<gene>
    <name evidence="2" type="ORF">QU38_00510</name>
</gene>
<evidence type="ECO:0000313" key="2">
    <source>
        <dbReference type="EMBL" id="KIU01656.1"/>
    </source>
</evidence>
<feature type="non-terminal residue" evidence="2">
    <location>
        <position position="132"/>
    </location>
</feature>
<evidence type="ECO:0000313" key="3">
    <source>
        <dbReference type="Proteomes" id="UP000032274"/>
    </source>
</evidence>
<name>A0AA40JQ84_STAAU</name>
<dbReference type="Proteomes" id="UP000032274">
    <property type="component" value="Unassembled WGS sequence"/>
</dbReference>
<proteinExistence type="predicted"/>
<sequence>VEPLLERVDRVVERPDLALGGRVQPGRRDAEKLDKRHARDGRHVLLRLSLKRVERAERRRDVEELLRRLRADGLVQHHRVPVVPEVREQVDPTEEGVAAIVTAARQHRRHVDLHTGGREGRDQVRDARPGSQ</sequence>